<accession>A0A8B6HJ58</accession>
<dbReference type="PANTHER" id="PTHR28448:SF1">
    <property type="entry name" value="UPF0728 PROTEIN C10ORF53"/>
    <property type="match status" value="1"/>
</dbReference>
<organism evidence="2 3">
    <name type="scientific">Mytilus galloprovincialis</name>
    <name type="common">Mediterranean mussel</name>
    <dbReference type="NCBI Taxonomy" id="29158"/>
    <lineage>
        <taxon>Eukaryota</taxon>
        <taxon>Metazoa</taxon>
        <taxon>Spiralia</taxon>
        <taxon>Lophotrochozoa</taxon>
        <taxon>Mollusca</taxon>
        <taxon>Bivalvia</taxon>
        <taxon>Autobranchia</taxon>
        <taxon>Pteriomorphia</taxon>
        <taxon>Mytilida</taxon>
        <taxon>Mytiloidea</taxon>
        <taxon>Mytilidae</taxon>
        <taxon>Mytilinae</taxon>
        <taxon>Mytilus</taxon>
    </lineage>
</organism>
<dbReference type="PANTHER" id="PTHR28448">
    <property type="entry name" value="UPF0728 PROTEIN C10ORF53"/>
    <property type="match status" value="1"/>
</dbReference>
<protein>
    <submittedName>
        <fullName evidence="2">Uncharacterized protein</fullName>
    </submittedName>
</protein>
<dbReference type="AlphaFoldDB" id="A0A8B6HJ58"/>
<evidence type="ECO:0000313" key="2">
    <source>
        <dbReference type="EMBL" id="VDI80121.1"/>
    </source>
</evidence>
<sequence>MPPNAQVLVAHGPYEACGNVDYRTSRLEGLQAMLHKEGHTVELEEIDDWNKVEIWVNGEKVFDCKIQDLEYGSDGELDPLCQKAVENVNNAF</sequence>
<dbReference type="InterPro" id="IPR027885">
    <property type="entry name" value="UPF0728"/>
</dbReference>
<comment type="caution">
    <text evidence="2">The sequence shown here is derived from an EMBL/GenBank/DDBJ whole genome shotgun (WGS) entry which is preliminary data.</text>
</comment>
<evidence type="ECO:0000256" key="1">
    <source>
        <dbReference type="ARBA" id="ARBA00009973"/>
    </source>
</evidence>
<gene>
    <name evidence="2" type="ORF">MGAL_10B020795</name>
</gene>
<comment type="similarity">
    <text evidence="1">Belongs to the UPF0728 family.</text>
</comment>
<keyword evidence="3" id="KW-1185">Reference proteome</keyword>
<dbReference type="EMBL" id="UYJE01010144">
    <property type="protein sequence ID" value="VDI80121.1"/>
    <property type="molecule type" value="Genomic_DNA"/>
</dbReference>
<name>A0A8B6HJ58_MYTGA</name>
<reference evidence="2" key="1">
    <citation type="submission" date="2018-11" db="EMBL/GenBank/DDBJ databases">
        <authorList>
            <person name="Alioto T."/>
            <person name="Alioto T."/>
        </authorList>
    </citation>
    <scope>NUCLEOTIDE SEQUENCE</scope>
</reference>
<proteinExistence type="inferred from homology"/>
<dbReference type="OrthoDB" id="10003460at2759"/>
<dbReference type="Proteomes" id="UP000596742">
    <property type="component" value="Unassembled WGS sequence"/>
</dbReference>
<evidence type="ECO:0000313" key="3">
    <source>
        <dbReference type="Proteomes" id="UP000596742"/>
    </source>
</evidence>
<dbReference type="Pfam" id="PF15092">
    <property type="entry name" value="UPF0728"/>
    <property type="match status" value="1"/>
</dbReference>